<dbReference type="GO" id="GO:0050832">
    <property type="term" value="P:defense response to fungus"/>
    <property type="evidence" value="ECO:0007669"/>
    <property type="project" value="UniProtKB-KW"/>
</dbReference>
<dbReference type="Proteomes" id="UP000247810">
    <property type="component" value="Unassembled WGS sequence"/>
</dbReference>
<name>A0A319D6S1_9EURO</name>
<dbReference type="SUPFAM" id="SSF57598">
    <property type="entry name" value="Antifungal protein (AGAFP)"/>
    <property type="match status" value="1"/>
</dbReference>
<dbReference type="EMBL" id="KZ825902">
    <property type="protein sequence ID" value="PYH92994.1"/>
    <property type="molecule type" value="Genomic_DNA"/>
</dbReference>
<organism evidence="4 5">
    <name type="scientific">Aspergillus ellipticus CBS 707.79</name>
    <dbReference type="NCBI Taxonomy" id="1448320"/>
    <lineage>
        <taxon>Eukaryota</taxon>
        <taxon>Fungi</taxon>
        <taxon>Dikarya</taxon>
        <taxon>Ascomycota</taxon>
        <taxon>Pezizomycotina</taxon>
        <taxon>Eurotiomycetes</taxon>
        <taxon>Eurotiomycetidae</taxon>
        <taxon>Eurotiales</taxon>
        <taxon>Aspergillaceae</taxon>
        <taxon>Aspergillus</taxon>
        <taxon>Aspergillus subgen. Circumdati</taxon>
    </lineage>
</organism>
<keyword evidence="3" id="KW-0732">Signal</keyword>
<accession>A0A319D6S1</accession>
<protein>
    <recommendedName>
        <fullName evidence="6">Antifungal protein</fullName>
    </recommendedName>
</protein>
<dbReference type="Gene3D" id="2.40.50.60">
    <property type="entry name" value="Antifungal protein domain"/>
    <property type="match status" value="1"/>
</dbReference>
<evidence type="ECO:0000313" key="4">
    <source>
        <dbReference type="EMBL" id="PYH92994.1"/>
    </source>
</evidence>
<keyword evidence="5" id="KW-1185">Reference proteome</keyword>
<feature type="chain" id="PRO_5016308424" description="Antifungal protein" evidence="3">
    <location>
        <begin position="19"/>
        <end position="71"/>
    </location>
</feature>
<dbReference type="InterPro" id="IPR022706">
    <property type="entry name" value="Antifungal_prot"/>
</dbReference>
<dbReference type="Pfam" id="PF11402">
    <property type="entry name" value="Antifungal_prot"/>
    <property type="match status" value="1"/>
</dbReference>
<reference evidence="4 5" key="1">
    <citation type="submission" date="2018-02" db="EMBL/GenBank/DDBJ databases">
        <title>The genomes of Aspergillus section Nigri reveals drivers in fungal speciation.</title>
        <authorList>
            <consortium name="DOE Joint Genome Institute"/>
            <person name="Vesth T.C."/>
            <person name="Nybo J."/>
            <person name="Theobald S."/>
            <person name="Brandl J."/>
            <person name="Frisvad J.C."/>
            <person name="Nielsen K.F."/>
            <person name="Lyhne E.K."/>
            <person name="Kogle M.E."/>
            <person name="Kuo A."/>
            <person name="Riley R."/>
            <person name="Clum A."/>
            <person name="Nolan M."/>
            <person name="Lipzen A."/>
            <person name="Salamov A."/>
            <person name="Henrissat B."/>
            <person name="Wiebenga A."/>
            <person name="De vries R.P."/>
            <person name="Grigoriev I.V."/>
            <person name="Mortensen U.H."/>
            <person name="Andersen M.R."/>
            <person name="Baker S.E."/>
        </authorList>
    </citation>
    <scope>NUCLEOTIDE SEQUENCE [LARGE SCALE GENOMIC DNA]</scope>
    <source>
        <strain evidence="4 5">CBS 707.79</strain>
    </source>
</reference>
<dbReference type="STRING" id="1448320.A0A319D6S1"/>
<dbReference type="AlphaFoldDB" id="A0A319D6S1"/>
<sequence>MQITTITLFLLAAMRAVSTPIERERAGLDARAEADTLIKYTEGKCTRAKNECRYTGQNGKVNYVKCPSYLR</sequence>
<evidence type="ECO:0000256" key="1">
    <source>
        <dbReference type="ARBA" id="ARBA00022529"/>
    </source>
</evidence>
<dbReference type="GO" id="GO:0031640">
    <property type="term" value="P:killing of cells of another organism"/>
    <property type="evidence" value="ECO:0007669"/>
    <property type="project" value="UniProtKB-KW"/>
</dbReference>
<evidence type="ECO:0000313" key="5">
    <source>
        <dbReference type="Proteomes" id="UP000247810"/>
    </source>
</evidence>
<gene>
    <name evidence="4" type="ORF">BO71DRAFT_328688</name>
</gene>
<proteinExistence type="predicted"/>
<dbReference type="VEuPathDB" id="FungiDB:BO71DRAFT_328688"/>
<keyword evidence="2" id="KW-0295">Fungicide</keyword>
<dbReference type="InterPro" id="IPR023112">
    <property type="entry name" value="Antifungal-protein_dom_sf"/>
</dbReference>
<evidence type="ECO:0008006" key="6">
    <source>
        <dbReference type="Google" id="ProtNLM"/>
    </source>
</evidence>
<feature type="signal peptide" evidence="3">
    <location>
        <begin position="1"/>
        <end position="18"/>
    </location>
</feature>
<keyword evidence="1" id="KW-0929">Antimicrobial</keyword>
<dbReference type="OrthoDB" id="4478077at2759"/>
<evidence type="ECO:0000256" key="2">
    <source>
        <dbReference type="ARBA" id="ARBA00022577"/>
    </source>
</evidence>
<evidence type="ECO:0000256" key="3">
    <source>
        <dbReference type="SAM" id="SignalP"/>
    </source>
</evidence>